<dbReference type="InterPro" id="IPR018028">
    <property type="entry name" value="Catalase"/>
</dbReference>
<dbReference type="SMART" id="SM01060">
    <property type="entry name" value="Catalase"/>
    <property type="match status" value="1"/>
</dbReference>
<feature type="domain" description="Catalase core" evidence="8">
    <location>
        <begin position="74"/>
        <end position="460"/>
    </location>
</feature>
<evidence type="ECO:0000256" key="5">
    <source>
        <dbReference type="ARBA" id="ARBA00023002"/>
    </source>
</evidence>
<name>A0AAN6NEM5_9PEZI</name>
<dbReference type="EMBL" id="MU853759">
    <property type="protein sequence ID" value="KAK3944407.1"/>
    <property type="molecule type" value="Genomic_DNA"/>
</dbReference>
<dbReference type="Gene3D" id="2.40.180.10">
    <property type="entry name" value="Catalase core domain"/>
    <property type="match status" value="1"/>
</dbReference>
<evidence type="ECO:0000256" key="4">
    <source>
        <dbReference type="ARBA" id="ARBA00022723"/>
    </source>
</evidence>
<comment type="similarity">
    <text evidence="1">Belongs to the catalase family.</text>
</comment>
<dbReference type="InterPro" id="IPR011614">
    <property type="entry name" value="Catalase_core"/>
</dbReference>
<keyword evidence="5" id="KW-0560">Oxidoreductase</keyword>
<accession>A0AAN6NEM5</accession>
<dbReference type="InterPro" id="IPR024708">
    <property type="entry name" value="Catalase_AS"/>
</dbReference>
<dbReference type="PANTHER" id="PTHR11465:SF13">
    <property type="entry name" value="CATALASE (EUROFUNG)"/>
    <property type="match status" value="1"/>
</dbReference>
<keyword evidence="7" id="KW-0376">Hydrogen peroxide</keyword>
<evidence type="ECO:0000313" key="10">
    <source>
        <dbReference type="Proteomes" id="UP001303473"/>
    </source>
</evidence>
<evidence type="ECO:0000256" key="2">
    <source>
        <dbReference type="ARBA" id="ARBA00022559"/>
    </source>
</evidence>
<keyword evidence="10" id="KW-1185">Reference proteome</keyword>
<gene>
    <name evidence="9" type="ORF">QBC46DRAFT_350483</name>
</gene>
<evidence type="ECO:0000256" key="7">
    <source>
        <dbReference type="ARBA" id="ARBA00023324"/>
    </source>
</evidence>
<dbReference type="Pfam" id="PF06628">
    <property type="entry name" value="Catalase-rel"/>
    <property type="match status" value="1"/>
</dbReference>
<evidence type="ECO:0000256" key="3">
    <source>
        <dbReference type="ARBA" id="ARBA00022617"/>
    </source>
</evidence>
<dbReference type="Proteomes" id="UP001303473">
    <property type="component" value="Unassembled WGS sequence"/>
</dbReference>
<keyword evidence="6" id="KW-0408">Iron</keyword>
<dbReference type="GO" id="GO:0020037">
    <property type="term" value="F:heme binding"/>
    <property type="evidence" value="ECO:0007669"/>
    <property type="project" value="InterPro"/>
</dbReference>
<dbReference type="SUPFAM" id="SSF56634">
    <property type="entry name" value="Heme-dependent catalase-like"/>
    <property type="match status" value="1"/>
</dbReference>
<protein>
    <submittedName>
        <fullName evidence="9">Heme-dependent catalase</fullName>
    </submittedName>
</protein>
<dbReference type="GO" id="GO:0042542">
    <property type="term" value="P:response to hydrogen peroxide"/>
    <property type="evidence" value="ECO:0007669"/>
    <property type="project" value="TreeGrafter"/>
</dbReference>
<dbReference type="GO" id="GO:0042744">
    <property type="term" value="P:hydrogen peroxide catabolic process"/>
    <property type="evidence" value="ECO:0007669"/>
    <property type="project" value="UniProtKB-KW"/>
</dbReference>
<evidence type="ECO:0000256" key="1">
    <source>
        <dbReference type="ARBA" id="ARBA00005329"/>
    </source>
</evidence>
<dbReference type="InterPro" id="IPR010582">
    <property type="entry name" value="Catalase_immune_responsive"/>
</dbReference>
<evidence type="ECO:0000259" key="8">
    <source>
        <dbReference type="SMART" id="SM01060"/>
    </source>
</evidence>
<dbReference type="AlphaFoldDB" id="A0AAN6NEM5"/>
<organism evidence="9 10">
    <name type="scientific">Diplogelasinospora grovesii</name>
    <dbReference type="NCBI Taxonomy" id="303347"/>
    <lineage>
        <taxon>Eukaryota</taxon>
        <taxon>Fungi</taxon>
        <taxon>Dikarya</taxon>
        <taxon>Ascomycota</taxon>
        <taxon>Pezizomycotina</taxon>
        <taxon>Sordariomycetes</taxon>
        <taxon>Sordariomycetidae</taxon>
        <taxon>Sordariales</taxon>
        <taxon>Diplogelasinosporaceae</taxon>
        <taxon>Diplogelasinospora</taxon>
    </lineage>
</organism>
<reference evidence="10" key="1">
    <citation type="journal article" date="2023" name="Mol. Phylogenet. Evol.">
        <title>Genome-scale phylogeny and comparative genomics of the fungal order Sordariales.</title>
        <authorList>
            <person name="Hensen N."/>
            <person name="Bonometti L."/>
            <person name="Westerberg I."/>
            <person name="Brannstrom I.O."/>
            <person name="Guillou S."/>
            <person name="Cros-Aarteil S."/>
            <person name="Calhoun S."/>
            <person name="Haridas S."/>
            <person name="Kuo A."/>
            <person name="Mondo S."/>
            <person name="Pangilinan J."/>
            <person name="Riley R."/>
            <person name="LaButti K."/>
            <person name="Andreopoulos B."/>
            <person name="Lipzen A."/>
            <person name="Chen C."/>
            <person name="Yan M."/>
            <person name="Daum C."/>
            <person name="Ng V."/>
            <person name="Clum A."/>
            <person name="Steindorff A."/>
            <person name="Ohm R.A."/>
            <person name="Martin F."/>
            <person name="Silar P."/>
            <person name="Natvig D.O."/>
            <person name="Lalanne C."/>
            <person name="Gautier V."/>
            <person name="Ament-Velasquez S.L."/>
            <person name="Kruys A."/>
            <person name="Hutchinson M.I."/>
            <person name="Powell A.J."/>
            <person name="Barry K."/>
            <person name="Miller A.N."/>
            <person name="Grigoriev I.V."/>
            <person name="Debuchy R."/>
            <person name="Gladieux P."/>
            <person name="Hiltunen Thoren M."/>
            <person name="Johannesson H."/>
        </authorList>
    </citation>
    <scope>NUCLEOTIDE SEQUENCE [LARGE SCALE GENOMIC DNA]</scope>
    <source>
        <strain evidence="10">CBS 340.73</strain>
    </source>
</reference>
<dbReference type="GO" id="GO:0046872">
    <property type="term" value="F:metal ion binding"/>
    <property type="evidence" value="ECO:0007669"/>
    <property type="project" value="UniProtKB-KW"/>
</dbReference>
<keyword evidence="3" id="KW-0349">Heme</keyword>
<dbReference type="GO" id="GO:0005777">
    <property type="term" value="C:peroxisome"/>
    <property type="evidence" value="ECO:0007669"/>
    <property type="project" value="TreeGrafter"/>
</dbReference>
<dbReference type="PROSITE" id="PS51402">
    <property type="entry name" value="CATALASE_3"/>
    <property type="match status" value="1"/>
</dbReference>
<keyword evidence="4" id="KW-0479">Metal-binding</keyword>
<proteinExistence type="inferred from homology"/>
<evidence type="ECO:0000313" key="9">
    <source>
        <dbReference type="EMBL" id="KAK3944407.1"/>
    </source>
</evidence>
<keyword evidence="2" id="KW-0575">Peroxidase</keyword>
<dbReference type="GO" id="GO:0005739">
    <property type="term" value="C:mitochondrion"/>
    <property type="evidence" value="ECO:0007669"/>
    <property type="project" value="TreeGrafter"/>
</dbReference>
<sequence>MATASGTANTNQSDLRQHPLQATAEAIATAVGGERRGNRMSHMQSVNEGPADIIAKVSGAVQGGKRTDDAPCFTNNEGIPWPDPAHSKTVGGIPVASDVFLFQKQQHFNRSKPLERMVHPCGSGAFGYFQCTSDVTHLTKANFLSSVGDKTPVFVRFSTVTLGREFPDEARNPRGFAIKFYTMEGNYDIVGLNWPIFFCRYPIQGPDVIRSQYRNPTNFFFDWDACFDFLGNNAEGNHAGLMFFSDHGTPNGWTGNNGYGCHTFKWVNATGEFVYIKYHFLAKHGSKYFTDDEAVRMCGEDPDYSKRELWETVERGGEVEWTAYVQVMRPEDADPDKLGFDPFDVTKVWPRTLFPMQEFGRLVLNKNPENFTRDVEQAAFSPGSMVPGIEDSPDALLQFRMFFYRDAQYHRLGINLHQVPVNCPFMAKSYASLNFDGTLRSDANHAGNPQYVPNSFVKKFRPDDPETPYAVNDKIVSRKSHYWHEGKKNDYDQARELWTRVMSAQEKKNTCKTTAKYMDKVGHTIIKKRFLAQWHNISADLAKGVYDELKKKDFEFSEVEKMAEDAELWNKEAKFRPTGGEKLVGMPPSMPVYGA</sequence>
<evidence type="ECO:0000256" key="6">
    <source>
        <dbReference type="ARBA" id="ARBA00023004"/>
    </source>
</evidence>
<dbReference type="PROSITE" id="PS00438">
    <property type="entry name" value="CATALASE_2"/>
    <property type="match status" value="1"/>
</dbReference>
<dbReference type="Pfam" id="PF00199">
    <property type="entry name" value="Catalase"/>
    <property type="match status" value="1"/>
</dbReference>
<dbReference type="InterPro" id="IPR020835">
    <property type="entry name" value="Catalase_sf"/>
</dbReference>
<dbReference type="GO" id="GO:0004096">
    <property type="term" value="F:catalase activity"/>
    <property type="evidence" value="ECO:0007669"/>
    <property type="project" value="UniProtKB-EC"/>
</dbReference>
<dbReference type="PRINTS" id="PR00067">
    <property type="entry name" value="CATALASE"/>
</dbReference>
<dbReference type="PANTHER" id="PTHR11465">
    <property type="entry name" value="CATALASE"/>
    <property type="match status" value="1"/>
</dbReference>
<comment type="caution">
    <text evidence="9">The sequence shown here is derived from an EMBL/GenBank/DDBJ whole genome shotgun (WGS) entry which is preliminary data.</text>
</comment>